<dbReference type="AlphaFoldDB" id="E2NIU2"/>
<accession>E2NIU2</accession>
<proteinExistence type="predicted"/>
<evidence type="ECO:0000313" key="2">
    <source>
        <dbReference type="Proteomes" id="UP000003711"/>
    </source>
</evidence>
<comment type="caution">
    <text evidence="1">The sequence shown here is derived from an EMBL/GenBank/DDBJ whole genome shotgun (WGS) entry which is preliminary data.</text>
</comment>
<dbReference type="HOGENOM" id="CLU_3114358_0_0_10"/>
<sequence>MFILFLLIYYSRPAYSLSARKPLRNSSKAFEAIYKTYLLLYFLLFKLFLI</sequence>
<reference evidence="1 2" key="1">
    <citation type="submission" date="2008-12" db="EMBL/GenBank/DDBJ databases">
        <authorList>
            <person name="Fulton L."/>
            <person name="Clifton S."/>
            <person name="Fulton B."/>
            <person name="Xu J."/>
            <person name="Minx P."/>
            <person name="Pepin K.H."/>
            <person name="Johnson M."/>
            <person name="Bhonagiri V."/>
            <person name="Nash W.E."/>
            <person name="Mardis E.R."/>
            <person name="Wilson R.K."/>
        </authorList>
    </citation>
    <scope>NUCLEOTIDE SEQUENCE [LARGE SCALE GENOMIC DNA]</scope>
    <source>
        <strain evidence="1 2">DSM 14838</strain>
    </source>
</reference>
<dbReference type="Proteomes" id="UP000003711">
    <property type="component" value="Unassembled WGS sequence"/>
</dbReference>
<reference evidence="1 2" key="2">
    <citation type="submission" date="2009-01" db="EMBL/GenBank/DDBJ databases">
        <title>Draft genome sequence of Bacteroides cellulosilyticus (DSM 14838).</title>
        <authorList>
            <person name="Sudarsanam P."/>
            <person name="Ley R."/>
            <person name="Guruge J."/>
            <person name="Turnbaugh P.J."/>
            <person name="Mahowald M."/>
            <person name="Liep D."/>
            <person name="Gordon J."/>
        </authorList>
    </citation>
    <scope>NUCLEOTIDE SEQUENCE [LARGE SCALE GENOMIC DNA]</scope>
    <source>
        <strain evidence="1 2">DSM 14838</strain>
    </source>
</reference>
<protein>
    <submittedName>
        <fullName evidence="1">Uncharacterized protein</fullName>
    </submittedName>
</protein>
<name>E2NIU2_9BACE</name>
<dbReference type="EMBL" id="ACCH01000323">
    <property type="protein sequence ID" value="EEF88162.1"/>
    <property type="molecule type" value="Genomic_DNA"/>
</dbReference>
<gene>
    <name evidence="1" type="ORF">BACCELL_04227</name>
</gene>
<evidence type="ECO:0000313" key="1">
    <source>
        <dbReference type="EMBL" id="EEF88162.1"/>
    </source>
</evidence>
<organism evidence="1 2">
    <name type="scientific">Bacteroides cellulosilyticus DSM 14838</name>
    <dbReference type="NCBI Taxonomy" id="537012"/>
    <lineage>
        <taxon>Bacteria</taxon>
        <taxon>Pseudomonadati</taxon>
        <taxon>Bacteroidota</taxon>
        <taxon>Bacteroidia</taxon>
        <taxon>Bacteroidales</taxon>
        <taxon>Bacteroidaceae</taxon>
        <taxon>Bacteroides</taxon>
    </lineage>
</organism>